<feature type="domain" description="NodB homology" evidence="3">
    <location>
        <begin position="78"/>
        <end position="149"/>
    </location>
</feature>
<dbReference type="PANTHER" id="PTHR34216">
    <property type="match status" value="1"/>
</dbReference>
<sequence length="196" mass="20581">MLRRAVTAPARVWTGPAFAWLGGLDNAVAAYRAVPDADALDGIIEAAKALPDAELRERVSAMEAEVGIGPGEPALLDWVQVREMTAGGTVQLGAHTRTHMRLRPDVPPAVLDEEIAGARRVIEAAAGVAAPLFCYPNGDAAPAAVTRVRDAYAGACTTAHGWNAADADPYRLRRVGVHEDIAAARGGFIARVSGWL</sequence>
<dbReference type="Pfam" id="PF01522">
    <property type="entry name" value="Polysacc_deac_1"/>
    <property type="match status" value="1"/>
</dbReference>
<reference evidence="4" key="1">
    <citation type="submission" date="2019-06" db="EMBL/GenBank/DDBJ databases">
        <authorList>
            <person name="Murdoch R.W."/>
            <person name="Fathepure B."/>
        </authorList>
    </citation>
    <scope>NUCLEOTIDE SEQUENCE</scope>
</reference>
<proteinExistence type="predicted"/>
<gene>
    <name evidence="4" type="ORF">KBTEX_03926</name>
</gene>
<dbReference type="CDD" id="cd10918">
    <property type="entry name" value="CE4_NodB_like_5s_6s"/>
    <property type="match status" value="1"/>
</dbReference>
<evidence type="ECO:0000259" key="3">
    <source>
        <dbReference type="Pfam" id="PF01522"/>
    </source>
</evidence>
<accession>A0A5B8RI28</accession>
<dbReference type="AlphaFoldDB" id="A0A5B8RI28"/>
<dbReference type="PANTHER" id="PTHR34216:SF3">
    <property type="entry name" value="POLY-BETA-1,6-N-ACETYL-D-GLUCOSAMINE N-DEACETYLASE"/>
    <property type="match status" value="1"/>
</dbReference>
<evidence type="ECO:0000256" key="2">
    <source>
        <dbReference type="ARBA" id="ARBA00022729"/>
    </source>
</evidence>
<dbReference type="GO" id="GO:0005576">
    <property type="term" value="C:extracellular region"/>
    <property type="evidence" value="ECO:0007669"/>
    <property type="project" value="UniProtKB-SubCell"/>
</dbReference>
<evidence type="ECO:0000256" key="1">
    <source>
        <dbReference type="ARBA" id="ARBA00004613"/>
    </source>
</evidence>
<protein>
    <recommendedName>
        <fullName evidence="3">NodB homology domain-containing protein</fullName>
    </recommendedName>
</protein>
<comment type="subcellular location">
    <subcellularLocation>
        <location evidence="1">Secreted</location>
    </subcellularLocation>
</comment>
<keyword evidence="2" id="KW-0732">Signal</keyword>
<dbReference type="InterPro" id="IPR011330">
    <property type="entry name" value="Glyco_hydro/deAcase_b/a-brl"/>
</dbReference>
<dbReference type="EMBL" id="MN079283">
    <property type="protein sequence ID" value="QEA07568.1"/>
    <property type="molecule type" value="Genomic_DNA"/>
</dbReference>
<dbReference type="SUPFAM" id="SSF88713">
    <property type="entry name" value="Glycoside hydrolase/deacetylase"/>
    <property type="match status" value="1"/>
</dbReference>
<dbReference type="Gene3D" id="3.20.20.370">
    <property type="entry name" value="Glycoside hydrolase/deacetylase"/>
    <property type="match status" value="1"/>
</dbReference>
<dbReference type="GO" id="GO:0016810">
    <property type="term" value="F:hydrolase activity, acting on carbon-nitrogen (but not peptide) bonds"/>
    <property type="evidence" value="ECO:0007669"/>
    <property type="project" value="InterPro"/>
</dbReference>
<organism evidence="4">
    <name type="scientific">uncultured organism</name>
    <dbReference type="NCBI Taxonomy" id="155900"/>
    <lineage>
        <taxon>unclassified sequences</taxon>
        <taxon>environmental samples</taxon>
    </lineage>
</organism>
<dbReference type="GO" id="GO:0005975">
    <property type="term" value="P:carbohydrate metabolic process"/>
    <property type="evidence" value="ECO:0007669"/>
    <property type="project" value="InterPro"/>
</dbReference>
<evidence type="ECO:0000313" key="4">
    <source>
        <dbReference type="EMBL" id="QEA07568.1"/>
    </source>
</evidence>
<dbReference type="InterPro" id="IPR002509">
    <property type="entry name" value="NODB_dom"/>
</dbReference>
<name>A0A5B8RI28_9ZZZZ</name>
<dbReference type="InterPro" id="IPR051398">
    <property type="entry name" value="Polysacch_Deacetylase"/>
</dbReference>